<organism evidence="2 3">
    <name type="scientific">Gammaproteobacteria bacterium LSUCC0057</name>
    <dbReference type="NCBI Taxonomy" id="2559237"/>
    <lineage>
        <taxon>Bacteria</taxon>
        <taxon>Pseudomonadati</taxon>
        <taxon>Pseudomonadota</taxon>
        <taxon>Gammaproteobacteria</taxon>
        <taxon>Cellvibrionales</taxon>
        <taxon>Porticoccaceae</taxon>
        <taxon>SAR92 clade</taxon>
    </lineage>
</organism>
<dbReference type="InterPro" id="IPR001509">
    <property type="entry name" value="Epimerase_deHydtase"/>
</dbReference>
<proteinExistence type="predicted"/>
<gene>
    <name evidence="2" type="ORF">E3W66_03380</name>
</gene>
<dbReference type="SUPFAM" id="SSF51735">
    <property type="entry name" value="NAD(P)-binding Rossmann-fold domains"/>
    <property type="match status" value="1"/>
</dbReference>
<dbReference type="Gene3D" id="3.40.50.720">
    <property type="entry name" value="NAD(P)-binding Rossmann-like Domain"/>
    <property type="match status" value="1"/>
</dbReference>
<dbReference type="AlphaFoldDB" id="A0A4Y8UJL2"/>
<name>A0A4Y8UJL2_9GAMM</name>
<feature type="domain" description="NAD-dependent epimerase/dehydratase" evidence="1">
    <location>
        <begin position="5"/>
        <end position="216"/>
    </location>
</feature>
<comment type="caution">
    <text evidence="2">The sequence shown here is derived from an EMBL/GenBank/DDBJ whole genome shotgun (WGS) entry which is preliminary data.</text>
</comment>
<keyword evidence="3" id="KW-1185">Reference proteome</keyword>
<dbReference type="InterPro" id="IPR050177">
    <property type="entry name" value="Lipid_A_modif_metabolic_enz"/>
</dbReference>
<dbReference type="Proteomes" id="UP000298133">
    <property type="component" value="Unassembled WGS sequence"/>
</dbReference>
<dbReference type="OrthoDB" id="9795415at2"/>
<reference evidence="2 3" key="1">
    <citation type="submission" date="2019-03" db="EMBL/GenBank/DDBJ databases">
        <title>Draft genome of Gammaproteobacteria bacterium LSUCC0057, a member of the SAR92 clade.</title>
        <authorList>
            <person name="Lanclos V.C."/>
            <person name="Doiron C."/>
            <person name="Henson M.W."/>
            <person name="Thrash J.C."/>
        </authorList>
    </citation>
    <scope>NUCLEOTIDE SEQUENCE [LARGE SCALE GENOMIC DNA]</scope>
    <source>
        <strain evidence="2 3">LSUCC0057</strain>
    </source>
</reference>
<dbReference type="InterPro" id="IPR036291">
    <property type="entry name" value="NAD(P)-bd_dom_sf"/>
</dbReference>
<dbReference type="Pfam" id="PF01370">
    <property type="entry name" value="Epimerase"/>
    <property type="match status" value="1"/>
</dbReference>
<evidence type="ECO:0000313" key="3">
    <source>
        <dbReference type="Proteomes" id="UP000298133"/>
    </source>
</evidence>
<evidence type="ECO:0000259" key="1">
    <source>
        <dbReference type="Pfam" id="PF01370"/>
    </source>
</evidence>
<dbReference type="PANTHER" id="PTHR43245">
    <property type="entry name" value="BIFUNCTIONAL POLYMYXIN RESISTANCE PROTEIN ARNA"/>
    <property type="match status" value="1"/>
</dbReference>
<sequence length="283" mass="31007">MQTAVVIGGAGFIGSHLCRALAAQWRVISLDNYFTGSRDNHVAGVTYIEGDAADVALHVGESVALIVHLGEYSRVEQSLDDIDTVWRLNNNAMMPIMRFATQQGAKLVYSGSSTRFGDGGDTVTQTPYAWLKAKNVELLKQYADWYPLDYAVVYFYNVYGPGEIAEGRYATVVAKFLAMAKRGEPLTVTLPGTQQRTFTHVNDVVAALLLVIAKGHGDGHGIASDDSWSIVQLAQQLSDNIVMTPAVIGNRQTTEIVTSKTRALGWQPRQSLQQYLQANQPQR</sequence>
<evidence type="ECO:0000313" key="2">
    <source>
        <dbReference type="EMBL" id="TFH68995.1"/>
    </source>
</evidence>
<protein>
    <submittedName>
        <fullName evidence="2">NAD-dependent epimerase/dehydratase family protein</fullName>
    </submittedName>
</protein>
<accession>A0A4Y8UJL2</accession>
<dbReference type="EMBL" id="SPIA01000001">
    <property type="protein sequence ID" value="TFH68995.1"/>
    <property type="molecule type" value="Genomic_DNA"/>
</dbReference>